<feature type="chain" id="PRO_5012504990" description="YXWGXW repeat-containing protein" evidence="1">
    <location>
        <begin position="27"/>
        <end position="105"/>
    </location>
</feature>
<name>A0A1U9UVP0_CUPNE</name>
<protein>
    <recommendedName>
        <fullName evidence="4">YXWGXW repeat-containing protein</fullName>
    </recommendedName>
</protein>
<dbReference type="AlphaFoldDB" id="A0A1U9UVP0"/>
<organism evidence="2 3">
    <name type="scientific">Cupriavidus necator</name>
    <name type="common">Alcaligenes eutrophus</name>
    <name type="synonym">Ralstonia eutropha</name>
    <dbReference type="NCBI Taxonomy" id="106590"/>
    <lineage>
        <taxon>Bacteria</taxon>
        <taxon>Pseudomonadati</taxon>
        <taxon>Pseudomonadota</taxon>
        <taxon>Betaproteobacteria</taxon>
        <taxon>Burkholderiales</taxon>
        <taxon>Burkholderiaceae</taxon>
        <taxon>Cupriavidus</taxon>
    </lineage>
</organism>
<evidence type="ECO:0000313" key="3">
    <source>
        <dbReference type="Proteomes" id="UP000189627"/>
    </source>
</evidence>
<dbReference type="RefSeq" id="WP_078198697.1">
    <property type="nucleotide sequence ID" value="NZ_CP017758.1"/>
</dbReference>
<accession>A0A1U9UVP0</accession>
<dbReference type="OrthoDB" id="121499at2"/>
<evidence type="ECO:0000313" key="2">
    <source>
        <dbReference type="EMBL" id="AQV96215.1"/>
    </source>
</evidence>
<sequence>MKRQLLLAAAVLATGGVFGLTAPAEAQPVMVAQGYGHPPPPPRYEPHPAARRGQVWVPGHWEATGGRYAWRGGYWQAQRVGYRYVPERWVRGPHGWVMRPGHWVR</sequence>
<dbReference type="Proteomes" id="UP000189627">
    <property type="component" value="Chromosome 2"/>
</dbReference>
<evidence type="ECO:0000256" key="1">
    <source>
        <dbReference type="SAM" id="SignalP"/>
    </source>
</evidence>
<reference evidence="3" key="1">
    <citation type="submission" date="2017-02" db="EMBL/GenBank/DDBJ databases">
        <title>Complete genome sequence of Cupriavidus necator strain NH9, a 3-chlorobenzoate degrader.</title>
        <authorList>
            <person name="Moriuchi R."/>
            <person name="Dohra H."/>
            <person name="Ogawa N."/>
        </authorList>
    </citation>
    <scope>NUCLEOTIDE SEQUENCE [LARGE SCALE GENOMIC DNA]</scope>
    <source>
        <strain evidence="3">NH9</strain>
    </source>
</reference>
<dbReference type="InterPro" id="IPR024447">
    <property type="entry name" value="YXWGXW_rpt"/>
</dbReference>
<dbReference type="KEGG" id="cuh:BJN34_20275"/>
<feature type="signal peptide" evidence="1">
    <location>
        <begin position="1"/>
        <end position="26"/>
    </location>
</feature>
<dbReference type="Pfam" id="PF12779">
    <property type="entry name" value="WXXGXW"/>
    <property type="match status" value="2"/>
</dbReference>
<keyword evidence="1" id="KW-0732">Signal</keyword>
<gene>
    <name evidence="2" type="ORF">BJN34_20275</name>
</gene>
<proteinExistence type="predicted"/>
<dbReference type="EMBL" id="CP017758">
    <property type="protein sequence ID" value="AQV96215.1"/>
    <property type="molecule type" value="Genomic_DNA"/>
</dbReference>
<evidence type="ECO:0008006" key="4">
    <source>
        <dbReference type="Google" id="ProtNLM"/>
    </source>
</evidence>